<dbReference type="InterPro" id="IPR004045">
    <property type="entry name" value="Glutathione_S-Trfase_N"/>
</dbReference>
<dbReference type="PROSITE" id="PS50404">
    <property type="entry name" value="GST_NTER"/>
    <property type="match status" value="1"/>
</dbReference>
<dbReference type="AlphaFoldDB" id="A0A1H7IT46"/>
<feature type="domain" description="GST N-terminal" evidence="1">
    <location>
        <begin position="1"/>
        <end position="81"/>
    </location>
</feature>
<evidence type="ECO:0000259" key="2">
    <source>
        <dbReference type="PROSITE" id="PS50405"/>
    </source>
</evidence>
<evidence type="ECO:0000313" key="4">
    <source>
        <dbReference type="Proteomes" id="UP000199582"/>
    </source>
</evidence>
<dbReference type="GO" id="GO:0016740">
    <property type="term" value="F:transferase activity"/>
    <property type="evidence" value="ECO:0007669"/>
    <property type="project" value="UniProtKB-KW"/>
</dbReference>
<dbReference type="RefSeq" id="WP_093032047.1">
    <property type="nucleotide sequence ID" value="NZ_FOAG01000002.1"/>
</dbReference>
<dbReference type="SUPFAM" id="SSF47616">
    <property type="entry name" value="GST C-terminal domain-like"/>
    <property type="match status" value="1"/>
</dbReference>
<dbReference type="InterPro" id="IPR010987">
    <property type="entry name" value="Glutathione-S-Trfase_C-like"/>
</dbReference>
<dbReference type="PANTHER" id="PTHR44051:SF8">
    <property type="entry name" value="GLUTATHIONE S-TRANSFERASE GSTA"/>
    <property type="match status" value="1"/>
</dbReference>
<dbReference type="InterPro" id="IPR040079">
    <property type="entry name" value="Glutathione_S-Trfase"/>
</dbReference>
<dbReference type="SFLD" id="SFLDG01150">
    <property type="entry name" value="Main.1:_Beta-like"/>
    <property type="match status" value="1"/>
</dbReference>
<keyword evidence="4" id="KW-1185">Reference proteome</keyword>
<dbReference type="PANTHER" id="PTHR44051">
    <property type="entry name" value="GLUTATHIONE S-TRANSFERASE-RELATED"/>
    <property type="match status" value="1"/>
</dbReference>
<accession>A0A1H7IT46</accession>
<dbReference type="InterPro" id="IPR036282">
    <property type="entry name" value="Glutathione-S-Trfase_C_sf"/>
</dbReference>
<dbReference type="Gene3D" id="3.40.30.10">
    <property type="entry name" value="Glutaredoxin"/>
    <property type="match status" value="1"/>
</dbReference>
<dbReference type="Pfam" id="PF00043">
    <property type="entry name" value="GST_C"/>
    <property type="match status" value="1"/>
</dbReference>
<dbReference type="CDD" id="cd03057">
    <property type="entry name" value="GST_N_Beta"/>
    <property type="match status" value="1"/>
</dbReference>
<dbReference type="InterPro" id="IPR004046">
    <property type="entry name" value="GST_C"/>
</dbReference>
<feature type="domain" description="GST C-terminal" evidence="2">
    <location>
        <begin position="87"/>
        <end position="204"/>
    </location>
</feature>
<evidence type="ECO:0000259" key="1">
    <source>
        <dbReference type="PROSITE" id="PS50404"/>
    </source>
</evidence>
<proteinExistence type="predicted"/>
<dbReference type="CDD" id="cd03188">
    <property type="entry name" value="GST_C_Beta"/>
    <property type="match status" value="1"/>
</dbReference>
<sequence length="204" mass="22531">MHLYYKPGACSMAAHIILNEVGAEHTRESVDTEKGLTESGHDYSKVNPRGYVPALRLASGDVITENAAVLQYLGDQFPEHALVPAVGTMERVRLQEVLSFLSSELHRAFSPFFSGREMSDEQKTAATAHLDRRIGQFEAMLSETGPYIFGDRLSVVDIYAFVILNWTNFIGVSLADRPVLVAFMDRIAARKAVVQTLQEEGLAA</sequence>
<protein>
    <submittedName>
        <fullName evidence="3">Glutathione S-transferase</fullName>
    </submittedName>
</protein>
<dbReference type="InterPro" id="IPR036249">
    <property type="entry name" value="Thioredoxin-like_sf"/>
</dbReference>
<keyword evidence="3" id="KW-0808">Transferase</keyword>
<organism evidence="3 4">
    <name type="scientific">Roseovarius azorensis</name>
    <dbReference type="NCBI Taxonomy" id="1287727"/>
    <lineage>
        <taxon>Bacteria</taxon>
        <taxon>Pseudomonadati</taxon>
        <taxon>Pseudomonadota</taxon>
        <taxon>Alphaproteobacteria</taxon>
        <taxon>Rhodobacterales</taxon>
        <taxon>Roseobacteraceae</taxon>
        <taxon>Roseovarius</taxon>
    </lineage>
</organism>
<dbReference type="SUPFAM" id="SSF52833">
    <property type="entry name" value="Thioredoxin-like"/>
    <property type="match status" value="1"/>
</dbReference>
<dbReference type="OrthoDB" id="7583243at2"/>
<dbReference type="Gene3D" id="1.20.1050.10">
    <property type="match status" value="1"/>
</dbReference>
<gene>
    <name evidence="3" type="ORF">SAMN05443999_10212</name>
</gene>
<dbReference type="EMBL" id="FOAG01000002">
    <property type="protein sequence ID" value="SEK65639.1"/>
    <property type="molecule type" value="Genomic_DNA"/>
</dbReference>
<dbReference type="Proteomes" id="UP000199582">
    <property type="component" value="Unassembled WGS sequence"/>
</dbReference>
<dbReference type="PROSITE" id="PS50405">
    <property type="entry name" value="GST_CTER"/>
    <property type="match status" value="1"/>
</dbReference>
<dbReference type="STRING" id="1287727.SAMN05443999_10212"/>
<reference evidence="3 4" key="1">
    <citation type="submission" date="2016-10" db="EMBL/GenBank/DDBJ databases">
        <authorList>
            <person name="de Groot N.N."/>
        </authorList>
    </citation>
    <scope>NUCLEOTIDE SEQUENCE [LARGE SCALE GENOMIC DNA]</scope>
    <source>
        <strain evidence="3 4">DSM 100674</strain>
    </source>
</reference>
<dbReference type="SFLD" id="SFLDS00019">
    <property type="entry name" value="Glutathione_Transferase_(cytos"/>
    <property type="match status" value="1"/>
</dbReference>
<dbReference type="SFLD" id="SFLDG00358">
    <property type="entry name" value="Main_(cytGST)"/>
    <property type="match status" value="1"/>
</dbReference>
<dbReference type="Pfam" id="PF13409">
    <property type="entry name" value="GST_N_2"/>
    <property type="match status" value="1"/>
</dbReference>
<name>A0A1H7IT46_9RHOB</name>
<evidence type="ECO:0000313" key="3">
    <source>
        <dbReference type="EMBL" id="SEK65639.1"/>
    </source>
</evidence>